<dbReference type="PROSITE" id="PS50890">
    <property type="entry name" value="PUA"/>
    <property type="match status" value="1"/>
</dbReference>
<evidence type="ECO:0000256" key="3">
    <source>
        <dbReference type="ARBA" id="ARBA00022552"/>
    </source>
</evidence>
<dbReference type="EMBL" id="JACOPR010000001">
    <property type="protein sequence ID" value="MBC5729391.1"/>
    <property type="molecule type" value="Genomic_DNA"/>
</dbReference>
<evidence type="ECO:0000256" key="6">
    <source>
        <dbReference type="ARBA" id="ARBA00022691"/>
    </source>
</evidence>
<comment type="similarity">
    <text evidence="8">Belongs to the methyltransferase superfamily. RlmI family.</text>
</comment>
<accession>A0ABR7HPK3</accession>
<gene>
    <name evidence="10" type="ORF">H8S34_00890</name>
</gene>
<organism evidence="10 11">
    <name type="scientific">Pseudoflavonifractor hominis</name>
    <dbReference type="NCBI Taxonomy" id="2763059"/>
    <lineage>
        <taxon>Bacteria</taxon>
        <taxon>Bacillati</taxon>
        <taxon>Bacillota</taxon>
        <taxon>Clostridia</taxon>
        <taxon>Eubacteriales</taxon>
        <taxon>Oscillospiraceae</taxon>
        <taxon>Pseudoflavonifractor</taxon>
    </lineage>
</organism>
<dbReference type="InterPro" id="IPR041532">
    <property type="entry name" value="RlmI-like_PUA"/>
</dbReference>
<evidence type="ECO:0000256" key="5">
    <source>
        <dbReference type="ARBA" id="ARBA00022679"/>
    </source>
</evidence>
<protein>
    <submittedName>
        <fullName evidence="10">Class I SAM-dependent rRNA methyltransferase</fullName>
    </submittedName>
</protein>
<feature type="domain" description="PUA" evidence="9">
    <location>
        <begin position="8"/>
        <end position="93"/>
    </location>
</feature>
<evidence type="ECO:0000313" key="11">
    <source>
        <dbReference type="Proteomes" id="UP000660021"/>
    </source>
</evidence>
<evidence type="ECO:0000256" key="7">
    <source>
        <dbReference type="ARBA" id="ARBA00022884"/>
    </source>
</evidence>
<evidence type="ECO:0000256" key="1">
    <source>
        <dbReference type="ARBA" id="ARBA00004496"/>
    </source>
</evidence>
<dbReference type="PANTHER" id="PTHR42873">
    <property type="entry name" value="RIBOSOMAL RNA LARGE SUBUNIT METHYLTRANSFERASE"/>
    <property type="match status" value="1"/>
</dbReference>
<keyword evidence="2" id="KW-0963">Cytoplasm</keyword>
<dbReference type="InterPro" id="IPR015947">
    <property type="entry name" value="PUA-like_sf"/>
</dbReference>
<evidence type="ECO:0000256" key="2">
    <source>
        <dbReference type="ARBA" id="ARBA00022490"/>
    </source>
</evidence>
<dbReference type="Gene3D" id="2.30.130.10">
    <property type="entry name" value="PUA domain"/>
    <property type="match status" value="1"/>
</dbReference>
<dbReference type="Pfam" id="PF10672">
    <property type="entry name" value="Methyltrans_SAM"/>
    <property type="match status" value="1"/>
</dbReference>
<keyword evidence="11" id="KW-1185">Reference proteome</keyword>
<reference evidence="10 11" key="1">
    <citation type="submission" date="2020-08" db="EMBL/GenBank/DDBJ databases">
        <title>Genome public.</title>
        <authorList>
            <person name="Liu C."/>
            <person name="Sun Q."/>
        </authorList>
    </citation>
    <scope>NUCLEOTIDE SEQUENCE [LARGE SCALE GENOMIC DNA]</scope>
    <source>
        <strain evidence="10 11">New-38</strain>
    </source>
</reference>
<sequence length="409" mass="46083">MKQERGYAKVTITPKGERALLGGHPWVYDGEIVSIEGAYENGALVDVVSGKGRYLGTGFLSETSRIRVRLISRNANDRFDEAFWARRVRYAWEYRKTVMGEDTDCCRIIFGEADSFPGLTVDRFHDLLVTQTLSLGMELRKEMIFPLIYKVLTEDGQTIRGIYERNDVAIRAHEGLAENKGWFHLEGVPVPESPRTAIVENGVEYAVDVENGQKTGFFLDQKYNRQAVARLARGKRVLDCFTHTGSFALNAAKGGAAHVTAVDVSELAVEMARENARRNGLEGIMDFTAANVFDLLPALEEKGGHPYDFIILDPPAFTKSRKTIDAAARGYKEINYRAMKLLPRGGYLATCSCSHFMDEERFVRMLHSAARDAGVQLRQIEARQQSPDHPILWNVPETNYLKFYLFQVV</sequence>
<dbReference type="RefSeq" id="WP_101693490.1">
    <property type="nucleotide sequence ID" value="NZ_JACOPR010000001.1"/>
</dbReference>
<name>A0ABR7HPK3_9FIRM</name>
<keyword evidence="5" id="KW-0808">Transferase</keyword>
<proteinExistence type="inferred from homology"/>
<dbReference type="GO" id="GO:0008168">
    <property type="term" value="F:methyltransferase activity"/>
    <property type="evidence" value="ECO:0007669"/>
    <property type="project" value="UniProtKB-KW"/>
</dbReference>
<dbReference type="GO" id="GO:0032259">
    <property type="term" value="P:methylation"/>
    <property type="evidence" value="ECO:0007669"/>
    <property type="project" value="UniProtKB-KW"/>
</dbReference>
<comment type="caution">
    <text evidence="10">The sequence shown here is derived from an EMBL/GenBank/DDBJ whole genome shotgun (WGS) entry which is preliminary data.</text>
</comment>
<evidence type="ECO:0000256" key="8">
    <source>
        <dbReference type="ARBA" id="ARBA00038091"/>
    </source>
</evidence>
<keyword evidence="6" id="KW-0949">S-adenosyl-L-methionine</keyword>
<dbReference type="CDD" id="cd02440">
    <property type="entry name" value="AdoMet_MTases"/>
    <property type="match status" value="1"/>
</dbReference>
<comment type="subcellular location">
    <subcellularLocation>
        <location evidence="1">Cytoplasm</location>
    </subcellularLocation>
</comment>
<dbReference type="InterPro" id="IPR036974">
    <property type="entry name" value="PUA_sf"/>
</dbReference>
<keyword evidence="7" id="KW-0694">RNA-binding</keyword>
<dbReference type="InterPro" id="IPR029063">
    <property type="entry name" value="SAM-dependent_MTases_sf"/>
</dbReference>
<dbReference type="CDD" id="cd21153">
    <property type="entry name" value="PUA_RlmI"/>
    <property type="match status" value="1"/>
</dbReference>
<dbReference type="SUPFAM" id="SSF88697">
    <property type="entry name" value="PUA domain-like"/>
    <property type="match status" value="1"/>
</dbReference>
<dbReference type="SMART" id="SM00359">
    <property type="entry name" value="PUA"/>
    <property type="match status" value="1"/>
</dbReference>
<dbReference type="Gene3D" id="3.30.750.80">
    <property type="entry name" value="RNA methyltransferase domain (HRMD) like"/>
    <property type="match status" value="1"/>
</dbReference>
<keyword evidence="4 10" id="KW-0489">Methyltransferase</keyword>
<dbReference type="SUPFAM" id="SSF53335">
    <property type="entry name" value="S-adenosyl-L-methionine-dependent methyltransferases"/>
    <property type="match status" value="1"/>
</dbReference>
<dbReference type="Proteomes" id="UP000660021">
    <property type="component" value="Unassembled WGS sequence"/>
</dbReference>
<evidence type="ECO:0000256" key="4">
    <source>
        <dbReference type="ARBA" id="ARBA00022603"/>
    </source>
</evidence>
<dbReference type="Pfam" id="PF17785">
    <property type="entry name" value="PUA_3"/>
    <property type="match status" value="1"/>
</dbReference>
<dbReference type="InterPro" id="IPR019614">
    <property type="entry name" value="SAM-dep_methyl-trfase"/>
</dbReference>
<dbReference type="PANTHER" id="PTHR42873:SF1">
    <property type="entry name" value="S-ADENOSYLMETHIONINE-DEPENDENT METHYLTRANSFERASE DOMAIN-CONTAINING PROTEIN"/>
    <property type="match status" value="1"/>
</dbReference>
<dbReference type="InterPro" id="IPR002478">
    <property type="entry name" value="PUA"/>
</dbReference>
<dbReference type="Gene3D" id="3.40.50.150">
    <property type="entry name" value="Vaccinia Virus protein VP39"/>
    <property type="match status" value="1"/>
</dbReference>
<dbReference type="CDD" id="cd11572">
    <property type="entry name" value="RlmI_M_like"/>
    <property type="match status" value="1"/>
</dbReference>
<evidence type="ECO:0000259" key="9">
    <source>
        <dbReference type="SMART" id="SM00359"/>
    </source>
</evidence>
<keyword evidence="3" id="KW-0698">rRNA processing</keyword>
<evidence type="ECO:0000313" key="10">
    <source>
        <dbReference type="EMBL" id="MBC5729391.1"/>
    </source>
</evidence>